<evidence type="ECO:0000313" key="5">
    <source>
        <dbReference type="Proteomes" id="UP000076276"/>
    </source>
</evidence>
<proteinExistence type="inferred from homology"/>
<evidence type="ECO:0000256" key="2">
    <source>
        <dbReference type="ARBA" id="ARBA00022723"/>
    </source>
</evidence>
<dbReference type="Pfam" id="PF01557">
    <property type="entry name" value="FAA_hydrolase"/>
    <property type="match status" value="1"/>
</dbReference>
<reference evidence="4 5" key="1">
    <citation type="submission" date="2016-03" db="EMBL/GenBank/DDBJ databases">
        <title>Acinetobacter genomospecies 28 strain ANC 4149.</title>
        <authorList>
            <person name="Radolfova-Krizova L."/>
            <person name="Nemec A."/>
        </authorList>
    </citation>
    <scope>NUCLEOTIDE SEQUENCE [LARGE SCALE GENOMIC DNA]</scope>
    <source>
        <strain evidence="4 5">ANC 4149</strain>
    </source>
</reference>
<dbReference type="OrthoDB" id="9805307at2"/>
<feature type="domain" description="Fumarylacetoacetase-like C-terminal" evidence="3">
    <location>
        <begin position="75"/>
        <end position="279"/>
    </location>
</feature>
<organism evidence="4 5">
    <name type="scientific">Acinetobacter pragensis</name>
    <dbReference type="NCBI Taxonomy" id="1806892"/>
    <lineage>
        <taxon>Bacteria</taxon>
        <taxon>Pseudomonadati</taxon>
        <taxon>Pseudomonadota</taxon>
        <taxon>Gammaproteobacteria</taxon>
        <taxon>Moraxellales</taxon>
        <taxon>Moraxellaceae</taxon>
        <taxon>Acinetobacter</taxon>
    </lineage>
</organism>
<dbReference type="EMBL" id="LUAW01000013">
    <property type="protein sequence ID" value="KYQ72743.1"/>
    <property type="molecule type" value="Genomic_DNA"/>
</dbReference>
<dbReference type="InterPro" id="IPR051121">
    <property type="entry name" value="FAH"/>
</dbReference>
<dbReference type="RefSeq" id="WP_067667045.1">
    <property type="nucleotide sequence ID" value="NZ_CBCSIK010000008.1"/>
</dbReference>
<dbReference type="GO" id="GO:0044281">
    <property type="term" value="P:small molecule metabolic process"/>
    <property type="evidence" value="ECO:0007669"/>
    <property type="project" value="UniProtKB-ARBA"/>
</dbReference>
<dbReference type="PANTHER" id="PTHR42796:SF4">
    <property type="entry name" value="FUMARYLACETOACETATE HYDROLASE DOMAIN-CONTAINING PROTEIN 2A"/>
    <property type="match status" value="1"/>
</dbReference>
<gene>
    <name evidence="4" type="ORF">AZH43_07755</name>
</gene>
<evidence type="ECO:0000259" key="3">
    <source>
        <dbReference type="Pfam" id="PF01557"/>
    </source>
</evidence>
<comment type="similarity">
    <text evidence="1">Belongs to the FAH family.</text>
</comment>
<dbReference type="SUPFAM" id="SSF56529">
    <property type="entry name" value="FAH"/>
    <property type="match status" value="1"/>
</dbReference>
<sequence>MKLVSFNYAGTDSFGIYTDHGIIDLLTKFGQRYPDLKSALSAEALDEIRKYAQSAPISYSHAEVTLLPVIPNPGKIFCIGHNYEAHRVETNRAKTDHPSVFMRYPESQTAHLQPLLKPFESDMLDYEGEIAIVIGKSGRRIKQNEAWDYVAGYSCYNDGSVRDWQWHTQQFGPGKNFASTGSFGPYLVTRDEIADGEIITVTTRLNDQIMQQGDTSQMLFPIPELIEYCSTFLTLNPGDVIVTGTPSGVGAKRNPPIFMKEGDHIEINIDKIGVLRNTVAIG</sequence>
<dbReference type="InterPro" id="IPR036663">
    <property type="entry name" value="Fumarylacetoacetase_C_sf"/>
</dbReference>
<evidence type="ECO:0000256" key="1">
    <source>
        <dbReference type="ARBA" id="ARBA00010211"/>
    </source>
</evidence>
<keyword evidence="2" id="KW-0479">Metal-binding</keyword>
<dbReference type="GO" id="GO:0046872">
    <property type="term" value="F:metal ion binding"/>
    <property type="evidence" value="ECO:0007669"/>
    <property type="project" value="UniProtKB-KW"/>
</dbReference>
<dbReference type="InterPro" id="IPR011234">
    <property type="entry name" value="Fumarylacetoacetase-like_C"/>
</dbReference>
<dbReference type="FunFam" id="3.90.850.10:FF:000008">
    <property type="entry name" value="FAA hydrolase family protein"/>
    <property type="match status" value="1"/>
</dbReference>
<name>A0A151Y3Y4_9GAMM</name>
<dbReference type="Proteomes" id="UP000076276">
    <property type="component" value="Unassembled WGS sequence"/>
</dbReference>
<dbReference type="Gene3D" id="3.90.850.10">
    <property type="entry name" value="Fumarylacetoacetase-like, C-terminal domain"/>
    <property type="match status" value="1"/>
</dbReference>
<protein>
    <recommendedName>
        <fullName evidence="3">Fumarylacetoacetase-like C-terminal domain-containing protein</fullName>
    </recommendedName>
</protein>
<dbReference type="PANTHER" id="PTHR42796">
    <property type="entry name" value="FUMARYLACETOACETATE HYDROLASE DOMAIN-CONTAINING PROTEIN 2A-RELATED"/>
    <property type="match status" value="1"/>
</dbReference>
<dbReference type="STRING" id="1806892.AZH43_07755"/>
<keyword evidence="5" id="KW-1185">Reference proteome</keyword>
<dbReference type="GO" id="GO:0003824">
    <property type="term" value="F:catalytic activity"/>
    <property type="evidence" value="ECO:0007669"/>
    <property type="project" value="InterPro"/>
</dbReference>
<accession>A0A151Y3Y4</accession>
<dbReference type="AlphaFoldDB" id="A0A151Y3Y4"/>
<comment type="caution">
    <text evidence="4">The sequence shown here is derived from an EMBL/GenBank/DDBJ whole genome shotgun (WGS) entry which is preliminary data.</text>
</comment>
<evidence type="ECO:0000313" key="4">
    <source>
        <dbReference type="EMBL" id="KYQ72743.1"/>
    </source>
</evidence>